<dbReference type="GO" id="GO:0007131">
    <property type="term" value="P:reciprocal meiotic recombination"/>
    <property type="evidence" value="ECO:0007669"/>
    <property type="project" value="InterPro"/>
</dbReference>
<dbReference type="EMBL" id="LN890555">
    <property type="protein sequence ID" value="CUS24553.1"/>
    <property type="molecule type" value="Genomic_DNA"/>
</dbReference>
<proteinExistence type="predicted"/>
<evidence type="ECO:0000256" key="1">
    <source>
        <dbReference type="SAM" id="Coils"/>
    </source>
</evidence>
<organism evidence="3 4">
    <name type="scientific">Lachancea quebecensis</name>
    <dbReference type="NCBI Taxonomy" id="1654605"/>
    <lineage>
        <taxon>Eukaryota</taxon>
        <taxon>Fungi</taxon>
        <taxon>Dikarya</taxon>
        <taxon>Ascomycota</taxon>
        <taxon>Saccharomycotina</taxon>
        <taxon>Saccharomycetes</taxon>
        <taxon>Saccharomycetales</taxon>
        <taxon>Saccharomycetaceae</taxon>
        <taxon>Lachancea</taxon>
    </lineage>
</organism>
<dbReference type="Proteomes" id="UP000236544">
    <property type="component" value="Unassembled WGS sequence"/>
</dbReference>
<feature type="region of interest" description="Disordered" evidence="2">
    <location>
        <begin position="1"/>
        <end position="22"/>
    </location>
</feature>
<keyword evidence="4" id="KW-1185">Reference proteome</keyword>
<evidence type="ECO:0000256" key="2">
    <source>
        <dbReference type="SAM" id="MobiDB-lite"/>
    </source>
</evidence>
<dbReference type="GO" id="GO:0000794">
    <property type="term" value="C:condensed nuclear chromosome"/>
    <property type="evidence" value="ECO:0007669"/>
    <property type="project" value="InterPro"/>
</dbReference>
<reference evidence="4" key="1">
    <citation type="submission" date="2015-10" db="EMBL/GenBank/DDBJ databases">
        <authorList>
            <person name="Devillers H."/>
        </authorList>
    </citation>
    <scope>NUCLEOTIDE SEQUENCE [LARGE SCALE GENOMIC DNA]</scope>
</reference>
<dbReference type="Pfam" id="PF09074">
    <property type="entry name" value="Mer2"/>
    <property type="match status" value="2"/>
</dbReference>
<gene>
    <name evidence="3" type="ORF">LAQU0_S17e01530g</name>
</gene>
<name>A0A0P1KW86_9SACH</name>
<feature type="coiled-coil region" evidence="1">
    <location>
        <begin position="40"/>
        <end position="101"/>
    </location>
</feature>
<keyword evidence="1" id="KW-0175">Coiled coil</keyword>
<dbReference type="AlphaFoldDB" id="A0A0P1KW86"/>
<protein>
    <submittedName>
        <fullName evidence="3">LAQU0S17e01530g1_1</fullName>
    </submittedName>
</protein>
<feature type="compositionally biased region" description="Polar residues" evidence="2">
    <location>
        <begin position="1"/>
        <end position="15"/>
    </location>
</feature>
<accession>A0A0P1KW86</accession>
<dbReference type="InterPro" id="IPR015159">
    <property type="entry name" value="Rec107"/>
</dbReference>
<evidence type="ECO:0000313" key="3">
    <source>
        <dbReference type="EMBL" id="CUS24553.1"/>
    </source>
</evidence>
<evidence type="ECO:0000313" key="4">
    <source>
        <dbReference type="Proteomes" id="UP000236544"/>
    </source>
</evidence>
<dbReference type="OrthoDB" id="3997928at2759"/>
<sequence>MAESEASTECSSPRQYTEEETDQQLLQWAGRLELESIDLREKSSDLLKALEANSRKLQESYDKINTASGWLKNVKEVRDQLVKVENAQKNNEAKIMTLEKRVEESGLQTRSSVETHSAQIAKTVENAQDLVLNLGRQSENMLAIMQSLSSETQLVTQRQVGLEQQVRQLREGMVAWKEELSDHVTNTVRGAIEAATSMPITVRSHKQIQHTDLRVTKPMSPASSREHTRKLRTQTSSAMRWIIPWEEITENDHLLSSEL</sequence>